<evidence type="ECO:0000256" key="1">
    <source>
        <dbReference type="SAM" id="MobiDB-lite"/>
    </source>
</evidence>
<evidence type="ECO:0000313" key="2">
    <source>
        <dbReference type="EMBL" id="MBN3547643.1"/>
    </source>
</evidence>
<feature type="region of interest" description="Disordered" evidence="1">
    <location>
        <begin position="65"/>
        <end position="85"/>
    </location>
</feature>
<evidence type="ECO:0008006" key="4">
    <source>
        <dbReference type="Google" id="ProtNLM"/>
    </source>
</evidence>
<protein>
    <recommendedName>
        <fullName evidence="4">Endolytic transglycosylase MltG</fullName>
    </recommendedName>
</protein>
<feature type="compositionally biased region" description="Basic and acidic residues" evidence="1">
    <location>
        <begin position="73"/>
        <end position="85"/>
    </location>
</feature>
<gene>
    <name evidence="2" type="ORF">JYA64_20245</name>
</gene>
<evidence type="ECO:0000313" key="3">
    <source>
        <dbReference type="Proteomes" id="UP001319060"/>
    </source>
</evidence>
<sequence>MTSKNLRGFSAGIILSTGILAGIYYTADTDTESVLTDESVSQYLSEKGELAISKEEYNTLKTQTAAVPATATEKPKTEPVKEKEEEKVFQMTLTITQGMSTGEVCDLLKKGNIIKDSGEFLKFLRSNNLEGAVRAESHQVNSKMSFEEIAEEITSS</sequence>
<dbReference type="Proteomes" id="UP001319060">
    <property type="component" value="Unassembled WGS sequence"/>
</dbReference>
<reference evidence="2 3" key="1">
    <citation type="submission" date="2021-01" db="EMBL/GenBank/DDBJ databases">
        <title>Genome Sequencing of Type Strains.</title>
        <authorList>
            <person name="Lemaire J.F."/>
            <person name="Inderbitzin P."/>
            <person name="Collins S.B."/>
            <person name="Wespe N."/>
            <person name="Knight-Connoni V."/>
        </authorList>
    </citation>
    <scope>NUCLEOTIDE SEQUENCE [LARGE SCALE GENOMIC DNA]</scope>
    <source>
        <strain evidence="2 3">DSM 14730</strain>
    </source>
</reference>
<comment type="caution">
    <text evidence="2">The sequence shown here is derived from an EMBL/GenBank/DDBJ whole genome shotgun (WGS) entry which is preliminary data.</text>
</comment>
<dbReference type="Gene3D" id="3.30.1490.480">
    <property type="entry name" value="Endolytic murein transglycosylase"/>
    <property type="match status" value="1"/>
</dbReference>
<keyword evidence="3" id="KW-1185">Reference proteome</keyword>
<dbReference type="RefSeq" id="WP_188401862.1">
    <property type="nucleotide sequence ID" value="NZ_BMCE01000001.1"/>
</dbReference>
<proteinExistence type="predicted"/>
<accession>A0ABS2ZHK1</accession>
<dbReference type="EMBL" id="JAFHKS010000044">
    <property type="protein sequence ID" value="MBN3547643.1"/>
    <property type="molecule type" value="Genomic_DNA"/>
</dbReference>
<organism evidence="2 3">
    <name type="scientific">Fictibacillus barbaricus</name>
    <dbReference type="NCBI Taxonomy" id="182136"/>
    <lineage>
        <taxon>Bacteria</taxon>
        <taxon>Bacillati</taxon>
        <taxon>Bacillota</taxon>
        <taxon>Bacilli</taxon>
        <taxon>Bacillales</taxon>
        <taxon>Fictibacillaceae</taxon>
        <taxon>Fictibacillus</taxon>
    </lineage>
</organism>
<name>A0ABS2ZHK1_9BACL</name>